<dbReference type="GO" id="GO:0048473">
    <property type="term" value="P:D-methionine transmembrane transport"/>
    <property type="evidence" value="ECO:0007669"/>
    <property type="project" value="TreeGrafter"/>
</dbReference>
<feature type="transmembrane region" description="Helical" evidence="7">
    <location>
        <begin position="70"/>
        <end position="92"/>
    </location>
</feature>
<dbReference type="PROSITE" id="PS50928">
    <property type="entry name" value="ABC_TM1"/>
    <property type="match status" value="1"/>
</dbReference>
<keyword evidence="9" id="KW-0547">Nucleotide-binding</keyword>
<keyword evidence="9" id="KW-0067">ATP-binding</keyword>
<dbReference type="Proteomes" id="UP000033103">
    <property type="component" value="Chromosome"/>
</dbReference>
<keyword evidence="6 7" id="KW-0472">Membrane</keyword>
<feature type="transmembrane region" description="Helical" evidence="7">
    <location>
        <begin position="133"/>
        <end position="156"/>
    </location>
</feature>
<dbReference type="PANTHER" id="PTHR30450:SF1">
    <property type="entry name" value="D-METHIONINE TRANSPORT SYSTEM PERMEASE PROTEIN METI-RELATED"/>
    <property type="match status" value="1"/>
</dbReference>
<feature type="transmembrane region" description="Helical" evidence="7">
    <location>
        <begin position="12"/>
        <end position="35"/>
    </location>
</feature>
<evidence type="ECO:0000256" key="6">
    <source>
        <dbReference type="ARBA" id="ARBA00023136"/>
    </source>
</evidence>
<dbReference type="CDD" id="cd06261">
    <property type="entry name" value="TM_PBP2"/>
    <property type="match status" value="1"/>
</dbReference>
<dbReference type="GO" id="GO:0005524">
    <property type="term" value="F:ATP binding"/>
    <property type="evidence" value="ECO:0007669"/>
    <property type="project" value="UniProtKB-KW"/>
</dbReference>
<dbReference type="SUPFAM" id="SSF161098">
    <property type="entry name" value="MetI-like"/>
    <property type="match status" value="1"/>
</dbReference>
<evidence type="ECO:0000256" key="4">
    <source>
        <dbReference type="ARBA" id="ARBA00022692"/>
    </source>
</evidence>
<sequence length="209" mass="23360">MDYELIQALRETLIMITIPTVISILFGIPIGACIYLKNRFSIFCNIFVNTIRSIPYLLFVILLIPLTRLIFSTAFGVLPATLPLCFVGIATFSRFVEQSFCDVNTGVIELAKSMKVSNYQLVRYFLIVESRQSLVLGLTSSMISIISYSTVMGIVGGGGIGDYAIRYGYYEFNMQVVYKAILCIVILVFTIQILGKKISEILDKKGIDK</sequence>
<gene>
    <name evidence="9" type="ORF">VC03_05210</name>
</gene>
<dbReference type="AlphaFoldDB" id="A0A0E3ZAT3"/>
<dbReference type="STRING" id="187101.VC03_05210"/>
<name>A0A0E3ZAT3_9FUSO</name>
<dbReference type="RefSeq" id="WP_046328981.1">
    <property type="nucleotide sequence ID" value="NZ_CP011280.1"/>
</dbReference>
<feature type="transmembrane region" description="Helical" evidence="7">
    <location>
        <begin position="176"/>
        <end position="195"/>
    </location>
</feature>
<feature type="domain" description="ABC transmembrane type-1" evidence="8">
    <location>
        <begin position="9"/>
        <end position="195"/>
    </location>
</feature>
<evidence type="ECO:0000313" key="9">
    <source>
        <dbReference type="EMBL" id="AKC95877.1"/>
    </source>
</evidence>
<dbReference type="GO" id="GO:0005886">
    <property type="term" value="C:plasma membrane"/>
    <property type="evidence" value="ECO:0007669"/>
    <property type="project" value="UniProtKB-SubCell"/>
</dbReference>
<dbReference type="OrthoDB" id="9793490at2"/>
<comment type="subcellular location">
    <subcellularLocation>
        <location evidence="1 7">Cell membrane</location>
        <topology evidence="1 7">Multi-pass membrane protein</topology>
    </subcellularLocation>
</comment>
<keyword evidence="2 7" id="KW-0813">Transport</keyword>
<keyword evidence="10" id="KW-1185">Reference proteome</keyword>
<dbReference type="InterPro" id="IPR051322">
    <property type="entry name" value="AA_ABC_Transporter_Permease"/>
</dbReference>
<dbReference type="InterPro" id="IPR035906">
    <property type="entry name" value="MetI-like_sf"/>
</dbReference>
<dbReference type="KEGG" id="sns:VC03_05210"/>
<dbReference type="PATRIC" id="fig|1069640.6.peg.1031"/>
<reference evidence="9 10" key="1">
    <citation type="journal article" date="2012" name="BMC Genomics">
        <title>Genomic sequence analysis and characterization of Sneathia amnii sp. nov.</title>
        <authorList>
            <consortium name="Vaginal Microbiome Consortium (additional members)"/>
            <person name="Harwich M.D.Jr."/>
            <person name="Serrano M.G."/>
            <person name="Fettweis J.M."/>
            <person name="Alves J.M."/>
            <person name="Reimers M.A."/>
            <person name="Buck G.A."/>
            <person name="Jefferson K.K."/>
        </authorList>
    </citation>
    <scope>NUCLEOTIDE SEQUENCE [LARGE SCALE GENOMIC DNA]</scope>
    <source>
        <strain evidence="9 10">SN35</strain>
    </source>
</reference>
<evidence type="ECO:0000313" key="10">
    <source>
        <dbReference type="Proteomes" id="UP000033103"/>
    </source>
</evidence>
<keyword evidence="4 7" id="KW-0812">Transmembrane</keyword>
<protein>
    <submittedName>
        <fullName evidence="9">Methionine ABC transporter ATP-binding protein</fullName>
    </submittedName>
</protein>
<dbReference type="EMBL" id="CP011280">
    <property type="protein sequence ID" value="AKC95877.1"/>
    <property type="molecule type" value="Genomic_DNA"/>
</dbReference>
<dbReference type="Gene3D" id="1.10.3720.10">
    <property type="entry name" value="MetI-like"/>
    <property type="match status" value="1"/>
</dbReference>
<organism evidence="9 10">
    <name type="scientific">Sneathia vaginalis</name>
    <dbReference type="NCBI Taxonomy" id="187101"/>
    <lineage>
        <taxon>Bacteria</taxon>
        <taxon>Fusobacteriati</taxon>
        <taxon>Fusobacteriota</taxon>
        <taxon>Fusobacteriia</taxon>
        <taxon>Fusobacteriales</taxon>
        <taxon>Leptotrichiaceae</taxon>
        <taxon>Sneathia</taxon>
    </lineage>
</organism>
<evidence type="ECO:0000256" key="2">
    <source>
        <dbReference type="ARBA" id="ARBA00022448"/>
    </source>
</evidence>
<evidence type="ECO:0000256" key="7">
    <source>
        <dbReference type="RuleBase" id="RU363032"/>
    </source>
</evidence>
<dbReference type="Pfam" id="PF00528">
    <property type="entry name" value="BPD_transp_1"/>
    <property type="match status" value="1"/>
</dbReference>
<dbReference type="PANTHER" id="PTHR30450">
    <property type="entry name" value="ABC TRANSPORTER PERMEASE"/>
    <property type="match status" value="1"/>
</dbReference>
<evidence type="ECO:0000256" key="5">
    <source>
        <dbReference type="ARBA" id="ARBA00022989"/>
    </source>
</evidence>
<keyword evidence="3" id="KW-1003">Cell membrane</keyword>
<accession>A0A0E3ZAT3</accession>
<dbReference type="InterPro" id="IPR000515">
    <property type="entry name" value="MetI-like"/>
</dbReference>
<evidence type="ECO:0000256" key="1">
    <source>
        <dbReference type="ARBA" id="ARBA00004651"/>
    </source>
</evidence>
<feature type="transmembrane region" description="Helical" evidence="7">
    <location>
        <begin position="42"/>
        <end position="64"/>
    </location>
</feature>
<comment type="similarity">
    <text evidence="7">Belongs to the binding-protein-dependent transport system permease family.</text>
</comment>
<evidence type="ECO:0000259" key="8">
    <source>
        <dbReference type="PROSITE" id="PS50928"/>
    </source>
</evidence>
<evidence type="ECO:0000256" key="3">
    <source>
        <dbReference type="ARBA" id="ARBA00022475"/>
    </source>
</evidence>
<proteinExistence type="inferred from homology"/>
<keyword evidence="5 7" id="KW-1133">Transmembrane helix</keyword>
<dbReference type="HOGENOM" id="CLU_077375_0_2_0"/>